<dbReference type="Pfam" id="PF11185">
    <property type="entry name" value="DUF2971"/>
    <property type="match status" value="1"/>
</dbReference>
<gene>
    <name evidence="1" type="ORF">HOP53_03265</name>
</gene>
<dbReference type="EMBL" id="JABFTX010000001">
    <property type="protein sequence ID" value="MCE8001851.1"/>
    <property type="molecule type" value="Genomic_DNA"/>
</dbReference>
<organism evidence="1 2">
    <name type="scientific">Billgrantia ethanolica</name>
    <dbReference type="NCBI Taxonomy" id="2733486"/>
    <lineage>
        <taxon>Bacteria</taxon>
        <taxon>Pseudomonadati</taxon>
        <taxon>Pseudomonadota</taxon>
        <taxon>Gammaproteobacteria</taxon>
        <taxon>Oceanospirillales</taxon>
        <taxon>Halomonadaceae</taxon>
        <taxon>Billgrantia</taxon>
    </lineage>
</organism>
<reference evidence="1 2" key="1">
    <citation type="journal article" date="2021" name="Front. Microbiol.">
        <title>Aerobic Denitrification and Heterotrophic Sulfur Oxidation in the Genus Halomonas Revealed by Six Novel Species Characterizations and Genome-Based Analysis.</title>
        <authorList>
            <person name="Wang L."/>
            <person name="Shao Z."/>
        </authorList>
    </citation>
    <scope>NUCLEOTIDE SEQUENCE [LARGE SCALE GENOMIC DNA]</scope>
    <source>
        <strain evidence="1 2">MCCC 1A11081</strain>
    </source>
</reference>
<dbReference type="InterPro" id="IPR021352">
    <property type="entry name" value="DUF2971"/>
</dbReference>
<dbReference type="RefSeq" id="WP_234268666.1">
    <property type="nucleotide sequence ID" value="NZ_JABFTX010000001.1"/>
</dbReference>
<evidence type="ECO:0000313" key="1">
    <source>
        <dbReference type="EMBL" id="MCE8001851.1"/>
    </source>
</evidence>
<name>A0ABS8ZZ97_9GAMM</name>
<accession>A0ABS8ZZ97</accession>
<proteinExistence type="predicted"/>
<keyword evidence="2" id="KW-1185">Reference proteome</keyword>
<dbReference type="Proteomes" id="UP001320168">
    <property type="component" value="Unassembled WGS sequence"/>
</dbReference>
<protein>
    <submittedName>
        <fullName evidence="1">DUF2971 domain-containing protein</fullName>
    </submittedName>
</protein>
<comment type="caution">
    <text evidence="1">The sequence shown here is derived from an EMBL/GenBank/DDBJ whole genome shotgun (WGS) entry which is preliminary data.</text>
</comment>
<evidence type="ECO:0000313" key="2">
    <source>
        <dbReference type="Proteomes" id="UP001320168"/>
    </source>
</evidence>
<sequence>MILYKYLPPARMDVLENLKIRYSQPGAFNDPFEVKPYISHISDDEQIERGIDQVLDDEVRKLYEKLPSQVRSAFFLEQVVGLVKQRRESLRGQFGGLVNSFTPRLREIMEEKFNELLGILSLSENPTSLLMWSHYSQNHEGFLIGFDVAHSHFNEKRSEKDEFGYVRKVEYRQKRPNAALTAMDAVEVFLVKAAEWAYEHEWRVLRPLPNASQIIEAEGLPVCLFSFPPECVAEITIGARASSKDYNMLLSLVSNLASERSIRIYKAKLSEMEFKVERQQITI</sequence>